<dbReference type="AlphaFoldDB" id="A0A0F7FU31"/>
<feature type="region of interest" description="Disordered" evidence="1">
    <location>
        <begin position="110"/>
        <end position="151"/>
    </location>
</feature>
<feature type="transmembrane region" description="Helical" evidence="2">
    <location>
        <begin position="21"/>
        <end position="43"/>
    </location>
</feature>
<keyword evidence="2" id="KW-0812">Transmembrane</keyword>
<keyword evidence="4" id="KW-1185">Reference proteome</keyword>
<name>A0A0F7FU31_9ACTN</name>
<accession>A0A0F7FU31</accession>
<proteinExistence type="predicted"/>
<dbReference type="KEGG" id="sxi:SXIM_19000"/>
<dbReference type="EMBL" id="CP009922">
    <property type="protein sequence ID" value="AKG43284.1"/>
    <property type="molecule type" value="Genomic_DNA"/>
</dbReference>
<reference evidence="3" key="1">
    <citation type="submission" date="2019-08" db="EMBL/GenBank/DDBJ databases">
        <title>Complete genome sequence of a mangrove-derived Streptomyces xiamenensis.</title>
        <authorList>
            <person name="Xu J."/>
        </authorList>
    </citation>
    <scope>NUCLEOTIDE SEQUENCE</scope>
    <source>
        <strain evidence="3">318</strain>
    </source>
</reference>
<dbReference type="PATRIC" id="fig|408015.6.peg.1932"/>
<evidence type="ECO:0000256" key="2">
    <source>
        <dbReference type="SAM" id="Phobius"/>
    </source>
</evidence>
<keyword evidence="2" id="KW-1133">Transmembrane helix</keyword>
<dbReference type="Proteomes" id="UP000034034">
    <property type="component" value="Chromosome"/>
</dbReference>
<evidence type="ECO:0000256" key="1">
    <source>
        <dbReference type="SAM" id="MobiDB-lite"/>
    </source>
</evidence>
<organism evidence="3 4">
    <name type="scientific">Streptomyces xiamenensis</name>
    <dbReference type="NCBI Taxonomy" id="408015"/>
    <lineage>
        <taxon>Bacteria</taxon>
        <taxon>Bacillati</taxon>
        <taxon>Actinomycetota</taxon>
        <taxon>Actinomycetes</taxon>
        <taxon>Kitasatosporales</taxon>
        <taxon>Streptomycetaceae</taxon>
        <taxon>Streptomyces</taxon>
    </lineage>
</organism>
<sequence length="165" mass="18034">MYRQPGTYARTRRRRPGRPPAFGTLAAIALGITLTAFAGQWYLDRAVNHVAGGWRESSCEEAYTAAGFEPPQEVADARCARRAADFAAVFTVRGPDFEDWLNEQHGLDTAALHHPPTAPESSADHTLQWSPPDHAPALTRSQSGLSVTAYGTPEGDTRVRWLFSA</sequence>
<dbReference type="RefSeq" id="WP_030735811.1">
    <property type="nucleotide sequence ID" value="NZ_CBDRAA010000053.1"/>
</dbReference>
<evidence type="ECO:0000313" key="4">
    <source>
        <dbReference type="Proteomes" id="UP000034034"/>
    </source>
</evidence>
<evidence type="ECO:0000313" key="3">
    <source>
        <dbReference type="EMBL" id="AKG43284.1"/>
    </source>
</evidence>
<gene>
    <name evidence="3" type="ORF">SXIM_19000</name>
</gene>
<dbReference type="STRING" id="408015.SXIM_19000"/>
<protein>
    <submittedName>
        <fullName evidence="3">Uncharacterized protein</fullName>
    </submittedName>
</protein>
<dbReference type="HOGENOM" id="CLU_1609915_0_0_11"/>
<keyword evidence="2" id="KW-0472">Membrane</keyword>